<reference evidence="2" key="1">
    <citation type="journal article" date="2020" name="Stud. Mycol.">
        <title>101 Dothideomycetes genomes: a test case for predicting lifestyles and emergence of pathogens.</title>
        <authorList>
            <person name="Haridas S."/>
            <person name="Albert R."/>
            <person name="Binder M."/>
            <person name="Bloem J."/>
            <person name="Labutti K."/>
            <person name="Salamov A."/>
            <person name="Andreopoulos B."/>
            <person name="Baker S."/>
            <person name="Barry K."/>
            <person name="Bills G."/>
            <person name="Bluhm B."/>
            <person name="Cannon C."/>
            <person name="Castanera R."/>
            <person name="Culley D."/>
            <person name="Daum C."/>
            <person name="Ezra D."/>
            <person name="Gonzalez J."/>
            <person name="Henrissat B."/>
            <person name="Kuo A."/>
            <person name="Liang C."/>
            <person name="Lipzen A."/>
            <person name="Lutzoni F."/>
            <person name="Magnuson J."/>
            <person name="Mondo S."/>
            <person name="Nolan M."/>
            <person name="Ohm R."/>
            <person name="Pangilinan J."/>
            <person name="Park H.-J."/>
            <person name="Ramirez L."/>
            <person name="Alfaro M."/>
            <person name="Sun H."/>
            <person name="Tritt A."/>
            <person name="Yoshinaga Y."/>
            <person name="Zwiers L.-H."/>
            <person name="Turgeon B."/>
            <person name="Goodwin S."/>
            <person name="Spatafora J."/>
            <person name="Crous P."/>
            <person name="Grigoriev I."/>
        </authorList>
    </citation>
    <scope>NUCLEOTIDE SEQUENCE</scope>
    <source>
        <strain evidence="2">CBS 121739</strain>
    </source>
</reference>
<evidence type="ECO:0000256" key="1">
    <source>
        <dbReference type="SAM" id="MobiDB-lite"/>
    </source>
</evidence>
<sequence>MEVDLEGGQRRELEMEVEVEQEVERPQLMLEQAPNGNGNGGAGAGIISSSTLAALKGYQIGSGRKSATAAATASSTGGPLVAYGSDSDD</sequence>
<feature type="region of interest" description="Disordered" evidence="1">
    <location>
        <begin position="1"/>
        <end position="21"/>
    </location>
</feature>
<evidence type="ECO:0000313" key="2">
    <source>
        <dbReference type="EMBL" id="KAF2756031.1"/>
    </source>
</evidence>
<gene>
    <name evidence="2" type="ORF">EJ05DRAFT_478076</name>
</gene>
<protein>
    <submittedName>
        <fullName evidence="2">Uncharacterized protein</fullName>
    </submittedName>
</protein>
<dbReference type="GeneID" id="54485432"/>
<dbReference type="RefSeq" id="XP_033598482.1">
    <property type="nucleotide sequence ID" value="XM_033744378.1"/>
</dbReference>
<evidence type="ECO:0000313" key="3">
    <source>
        <dbReference type="Proteomes" id="UP000799437"/>
    </source>
</evidence>
<proteinExistence type="predicted"/>
<dbReference type="EMBL" id="ML996576">
    <property type="protein sequence ID" value="KAF2756031.1"/>
    <property type="molecule type" value="Genomic_DNA"/>
</dbReference>
<name>A0A6A6W4Q1_9PEZI</name>
<keyword evidence="3" id="KW-1185">Reference proteome</keyword>
<organism evidence="2 3">
    <name type="scientific">Pseudovirgaria hyperparasitica</name>
    <dbReference type="NCBI Taxonomy" id="470096"/>
    <lineage>
        <taxon>Eukaryota</taxon>
        <taxon>Fungi</taxon>
        <taxon>Dikarya</taxon>
        <taxon>Ascomycota</taxon>
        <taxon>Pezizomycotina</taxon>
        <taxon>Dothideomycetes</taxon>
        <taxon>Dothideomycetes incertae sedis</taxon>
        <taxon>Acrospermales</taxon>
        <taxon>Acrospermaceae</taxon>
        <taxon>Pseudovirgaria</taxon>
    </lineage>
</organism>
<accession>A0A6A6W4Q1</accession>
<feature type="compositionally biased region" description="Low complexity" evidence="1">
    <location>
        <begin position="66"/>
        <end position="76"/>
    </location>
</feature>
<feature type="region of interest" description="Disordered" evidence="1">
    <location>
        <begin position="65"/>
        <end position="89"/>
    </location>
</feature>
<dbReference type="AlphaFoldDB" id="A0A6A6W4Q1"/>
<dbReference type="Proteomes" id="UP000799437">
    <property type="component" value="Unassembled WGS sequence"/>
</dbReference>